<protein>
    <submittedName>
        <fullName evidence="1">Uncharacterized protein</fullName>
    </submittedName>
</protein>
<reference evidence="1" key="1">
    <citation type="submission" date="2020-02" db="EMBL/GenBank/DDBJ databases">
        <authorList>
            <person name="Meier V. D."/>
        </authorList>
    </citation>
    <scope>NUCLEOTIDE SEQUENCE</scope>
    <source>
        <strain evidence="1">AVDCRST_MAG55</strain>
    </source>
</reference>
<organism evidence="1">
    <name type="scientific">uncultured Rubrobacteraceae bacterium</name>
    <dbReference type="NCBI Taxonomy" id="349277"/>
    <lineage>
        <taxon>Bacteria</taxon>
        <taxon>Bacillati</taxon>
        <taxon>Actinomycetota</taxon>
        <taxon>Rubrobacteria</taxon>
        <taxon>Rubrobacterales</taxon>
        <taxon>Rubrobacteraceae</taxon>
        <taxon>environmental samples</taxon>
    </lineage>
</organism>
<gene>
    <name evidence="1" type="ORF">AVDCRST_MAG55-32</name>
</gene>
<dbReference type="EMBL" id="CADCUZ010000003">
    <property type="protein sequence ID" value="CAA9389899.1"/>
    <property type="molecule type" value="Genomic_DNA"/>
</dbReference>
<dbReference type="AlphaFoldDB" id="A0A6J4NQX0"/>
<evidence type="ECO:0000313" key="1">
    <source>
        <dbReference type="EMBL" id="CAA9389899.1"/>
    </source>
</evidence>
<name>A0A6J4NQX0_9ACTN</name>
<accession>A0A6J4NQX0</accession>
<sequence>MAAVRSLLQRGGVRFITLTGPGGVDKRLALEPAGGFSWQVPPMAEGSASFPFRTPVFRAVILRGRREKRRRSFDVELYKKCNRVQRLVGGP</sequence>
<proteinExistence type="predicted"/>